<keyword evidence="2" id="KW-1185">Reference proteome</keyword>
<dbReference type="AlphaFoldDB" id="A0ABD2MBE6"/>
<organism evidence="1 2">
    <name type="scientific">Heterodera trifolii</name>
    <dbReference type="NCBI Taxonomy" id="157864"/>
    <lineage>
        <taxon>Eukaryota</taxon>
        <taxon>Metazoa</taxon>
        <taxon>Ecdysozoa</taxon>
        <taxon>Nematoda</taxon>
        <taxon>Chromadorea</taxon>
        <taxon>Rhabditida</taxon>
        <taxon>Tylenchina</taxon>
        <taxon>Tylenchomorpha</taxon>
        <taxon>Tylenchoidea</taxon>
        <taxon>Heteroderidae</taxon>
        <taxon>Heteroderinae</taxon>
        <taxon>Heterodera</taxon>
    </lineage>
</organism>
<sequence>MLCCATAAAIVLRHQGGAGVLASLTIGSAYWFVNCSARARYQQLDCWYDRISVDGRNAIVMPNTPDQTGGGGAVSEANAVAPNEDENNNTIDHRFGVPMRARPPQRRVAQRAHRRIRDLLRIERTTPMRDTLRNTRGEVCELRFLPLEDTERPDLVLETLIQHLLNRVLEGHPRPMLVSLQLHPPGFDRPYVIPLRPLEQNNAAALAASIERLNEQSAAGIDLLAGTTVTKAKPTKLSFVIINSRVSSFRIT</sequence>
<name>A0ABD2MBE6_9BILA</name>
<proteinExistence type="predicted"/>
<accession>A0ABD2MBE6</accession>
<evidence type="ECO:0000313" key="1">
    <source>
        <dbReference type="EMBL" id="KAL3124819.1"/>
    </source>
</evidence>
<protein>
    <submittedName>
        <fullName evidence="1">Uncharacterized protein</fullName>
    </submittedName>
</protein>
<evidence type="ECO:0000313" key="2">
    <source>
        <dbReference type="Proteomes" id="UP001620626"/>
    </source>
</evidence>
<comment type="caution">
    <text evidence="1">The sequence shown here is derived from an EMBL/GenBank/DDBJ whole genome shotgun (WGS) entry which is preliminary data.</text>
</comment>
<gene>
    <name evidence="1" type="ORF">niasHT_004361</name>
</gene>
<dbReference type="EMBL" id="JBICBT010000061">
    <property type="protein sequence ID" value="KAL3124819.1"/>
    <property type="molecule type" value="Genomic_DNA"/>
</dbReference>
<dbReference type="Proteomes" id="UP001620626">
    <property type="component" value="Unassembled WGS sequence"/>
</dbReference>
<reference evidence="1 2" key="1">
    <citation type="submission" date="2024-10" db="EMBL/GenBank/DDBJ databases">
        <authorList>
            <person name="Kim D."/>
        </authorList>
    </citation>
    <scope>NUCLEOTIDE SEQUENCE [LARGE SCALE GENOMIC DNA]</scope>
    <source>
        <strain evidence="1">BH-2024</strain>
    </source>
</reference>